<evidence type="ECO:0000256" key="3">
    <source>
        <dbReference type="ARBA" id="ARBA00022827"/>
    </source>
</evidence>
<dbReference type="RefSeq" id="WP_208341585.1">
    <property type="nucleotide sequence ID" value="NZ_CAWQFN010000921.1"/>
</dbReference>
<evidence type="ECO:0000256" key="4">
    <source>
        <dbReference type="ARBA" id="ARBA00023002"/>
    </source>
</evidence>
<sequence length="382" mass="42497">MKEFSAIVVGTGILGLSSAYNLLRREVGTLALIEQFSFGHNQGSSHGNTRVARALYLNTDYSLLYHVALNEDWKHLEDKSGEQLFYPCPICLYSCPADLINDYAESVIGKVQGISSVSVESARERFPEIILPDQAKVLIEETSGVIAARRTLELLKEFCLLSGAELFEKTKILKIEIGSHRVTLETNEGTFAARYLVLALGAWISLLLPYTKPILKVIPQTLGYFKPSNSQRDYSCKNFPIWIRLQVKNNLQDCYYGLPPIEGNLIKVCHEVVEASTSFDPRISHDIKSSSLEDLQNIIQSNIKNTDWELDYSESCLYTVTATGNFVIDFSPDSNRVVVVGGGSGHAFKFGPLIGRAVANMLLDGNSKIASFENMRHLFTLV</sequence>
<dbReference type="InterPro" id="IPR045170">
    <property type="entry name" value="MTOX"/>
</dbReference>
<comment type="cofactor">
    <cofactor evidence="1">
        <name>FAD</name>
        <dbReference type="ChEBI" id="CHEBI:57692"/>
    </cofactor>
</comment>
<dbReference type="GO" id="GO:0008115">
    <property type="term" value="F:sarcosine oxidase activity"/>
    <property type="evidence" value="ECO:0007669"/>
    <property type="project" value="TreeGrafter"/>
</dbReference>
<organism evidence="6 7">
    <name type="scientific">Aetokthonos hydrillicola Thurmond2011</name>
    <dbReference type="NCBI Taxonomy" id="2712845"/>
    <lineage>
        <taxon>Bacteria</taxon>
        <taxon>Bacillati</taxon>
        <taxon>Cyanobacteriota</taxon>
        <taxon>Cyanophyceae</taxon>
        <taxon>Nostocales</taxon>
        <taxon>Hapalosiphonaceae</taxon>
        <taxon>Aetokthonos</taxon>
    </lineage>
</organism>
<dbReference type="PANTHER" id="PTHR10961">
    <property type="entry name" value="PEROXISOMAL SARCOSINE OXIDASE"/>
    <property type="match status" value="1"/>
</dbReference>
<dbReference type="AlphaFoldDB" id="A0AAP5ICP5"/>
<dbReference type="SUPFAM" id="SSF54373">
    <property type="entry name" value="FAD-linked reductases, C-terminal domain"/>
    <property type="match status" value="1"/>
</dbReference>
<evidence type="ECO:0000313" key="6">
    <source>
        <dbReference type="EMBL" id="MDR9896580.1"/>
    </source>
</evidence>
<evidence type="ECO:0000313" key="7">
    <source>
        <dbReference type="Proteomes" id="UP000667802"/>
    </source>
</evidence>
<dbReference type="Proteomes" id="UP000667802">
    <property type="component" value="Unassembled WGS sequence"/>
</dbReference>
<protein>
    <submittedName>
        <fullName evidence="6">FAD-dependent oxidoreductase</fullName>
    </submittedName>
</protein>
<dbReference type="Pfam" id="PF01266">
    <property type="entry name" value="DAO"/>
    <property type="match status" value="1"/>
</dbReference>
<keyword evidence="2" id="KW-0285">Flavoprotein</keyword>
<dbReference type="PANTHER" id="PTHR10961:SF46">
    <property type="entry name" value="PEROXISOMAL SARCOSINE OXIDASE"/>
    <property type="match status" value="1"/>
</dbReference>
<dbReference type="InterPro" id="IPR036188">
    <property type="entry name" value="FAD/NAD-bd_sf"/>
</dbReference>
<evidence type="ECO:0000256" key="1">
    <source>
        <dbReference type="ARBA" id="ARBA00001974"/>
    </source>
</evidence>
<keyword evidence="3" id="KW-0274">FAD</keyword>
<reference evidence="7" key="1">
    <citation type="journal article" date="2021" name="Science">
        <title>Hunting the eagle killer: A cyanobacterial neurotoxin causes vacuolar myelinopathy.</title>
        <authorList>
            <person name="Breinlinger S."/>
            <person name="Phillips T.J."/>
            <person name="Haram B.N."/>
            <person name="Mares J."/>
            <person name="Martinez Yerena J.A."/>
            <person name="Hrouzek P."/>
            <person name="Sobotka R."/>
            <person name="Henderson W.M."/>
            <person name="Schmieder P."/>
            <person name="Williams S.M."/>
            <person name="Lauderdale J.D."/>
            <person name="Wilde H.D."/>
            <person name="Gerrin W."/>
            <person name="Kust A."/>
            <person name="Washington J.W."/>
            <person name="Wagner C."/>
            <person name="Geier B."/>
            <person name="Liebeke M."/>
            <person name="Enke H."/>
            <person name="Niedermeyer T.H.J."/>
            <person name="Wilde S.B."/>
        </authorList>
    </citation>
    <scope>NUCLEOTIDE SEQUENCE [LARGE SCALE GENOMIC DNA]</scope>
    <source>
        <strain evidence="7">Thurmond2011</strain>
    </source>
</reference>
<accession>A0AAP5ICP5</accession>
<dbReference type="SUPFAM" id="SSF51905">
    <property type="entry name" value="FAD/NAD(P)-binding domain"/>
    <property type="match status" value="1"/>
</dbReference>
<proteinExistence type="predicted"/>
<comment type="caution">
    <text evidence="6">The sequence shown here is derived from an EMBL/GenBank/DDBJ whole genome shotgun (WGS) entry which is preliminary data.</text>
</comment>
<dbReference type="EMBL" id="JAALHA020000008">
    <property type="protein sequence ID" value="MDR9896580.1"/>
    <property type="molecule type" value="Genomic_DNA"/>
</dbReference>
<evidence type="ECO:0000259" key="5">
    <source>
        <dbReference type="Pfam" id="PF01266"/>
    </source>
</evidence>
<dbReference type="GO" id="GO:0050660">
    <property type="term" value="F:flavin adenine dinucleotide binding"/>
    <property type="evidence" value="ECO:0007669"/>
    <property type="project" value="InterPro"/>
</dbReference>
<feature type="domain" description="FAD dependent oxidoreductase" evidence="5">
    <location>
        <begin position="6"/>
        <end position="361"/>
    </location>
</feature>
<keyword evidence="4" id="KW-0560">Oxidoreductase</keyword>
<gene>
    <name evidence="6" type="ORF">G7B40_018720</name>
</gene>
<dbReference type="InterPro" id="IPR006076">
    <property type="entry name" value="FAD-dep_OxRdtase"/>
</dbReference>
<keyword evidence="7" id="KW-1185">Reference proteome</keyword>
<evidence type="ECO:0000256" key="2">
    <source>
        <dbReference type="ARBA" id="ARBA00022630"/>
    </source>
</evidence>
<dbReference type="Gene3D" id="3.50.50.60">
    <property type="entry name" value="FAD/NAD(P)-binding domain"/>
    <property type="match status" value="1"/>
</dbReference>
<dbReference type="Gene3D" id="3.30.9.10">
    <property type="entry name" value="D-Amino Acid Oxidase, subunit A, domain 2"/>
    <property type="match status" value="1"/>
</dbReference>
<name>A0AAP5ICP5_9CYAN</name>